<keyword evidence="6" id="KW-1015">Disulfide bond</keyword>
<dbReference type="InterPro" id="IPR036574">
    <property type="entry name" value="Scorpion_toxin-like_sf"/>
</dbReference>
<dbReference type="GO" id="GO:0031640">
    <property type="term" value="P:killing of cells of another organism"/>
    <property type="evidence" value="ECO:0007669"/>
    <property type="project" value="UniProtKB-KW"/>
</dbReference>
<evidence type="ECO:0000256" key="6">
    <source>
        <dbReference type="ARBA" id="ARBA00023157"/>
    </source>
</evidence>
<feature type="signal peptide" evidence="7">
    <location>
        <begin position="1"/>
        <end position="27"/>
    </location>
</feature>
<keyword evidence="5" id="KW-0611">Plant defense</keyword>
<accession>A0A9W7I1E6</accession>
<dbReference type="InterPro" id="IPR003614">
    <property type="entry name" value="Knottins"/>
</dbReference>
<keyword evidence="3" id="KW-0295">Fungicide</keyword>
<dbReference type="PROSITE" id="PS00940">
    <property type="entry name" value="GAMMA_THIONIN"/>
    <property type="match status" value="1"/>
</dbReference>
<dbReference type="PANTHER" id="PTHR33147">
    <property type="entry name" value="DEFENSIN-LIKE PROTEIN 1"/>
    <property type="match status" value="1"/>
</dbReference>
<dbReference type="GO" id="GO:0050832">
    <property type="term" value="P:defense response to fungus"/>
    <property type="evidence" value="ECO:0007669"/>
    <property type="project" value="UniProtKB-KW"/>
</dbReference>
<dbReference type="InterPro" id="IPR008176">
    <property type="entry name" value="Defensin_plant"/>
</dbReference>
<feature type="domain" description="Knottins-like" evidence="8">
    <location>
        <begin position="31"/>
        <end position="77"/>
    </location>
</feature>
<dbReference type="AlphaFoldDB" id="A0A9W7I1E6"/>
<sequence>MERSLSLFPACCVIILLLAAEMGPMMADARECKSPSGDFQGICLSNDVCANICKLDGFSSGGCEGVFDRECICYKDCF</sequence>
<evidence type="ECO:0000256" key="7">
    <source>
        <dbReference type="SAM" id="SignalP"/>
    </source>
</evidence>
<feature type="chain" id="PRO_5040756440" evidence="7">
    <location>
        <begin position="28"/>
        <end position="78"/>
    </location>
</feature>
<evidence type="ECO:0000313" key="9">
    <source>
        <dbReference type="EMBL" id="GMI87549.1"/>
    </source>
</evidence>
<evidence type="ECO:0000256" key="2">
    <source>
        <dbReference type="ARBA" id="ARBA00022529"/>
    </source>
</evidence>
<keyword evidence="2" id="KW-0929">Antimicrobial</keyword>
<comment type="caution">
    <text evidence="9">The sequence shown here is derived from an EMBL/GenBank/DDBJ whole genome shotgun (WGS) entry which is preliminary data.</text>
</comment>
<protein>
    <submittedName>
        <fullName evidence="9">Low-molecular-weight cysteine-rich 69</fullName>
    </submittedName>
</protein>
<reference evidence="9" key="1">
    <citation type="submission" date="2023-05" db="EMBL/GenBank/DDBJ databases">
        <title>Genome and transcriptome analyses reveal genes involved in the formation of fine ridges on petal epidermal cells in Hibiscus trionum.</title>
        <authorList>
            <person name="Koshimizu S."/>
            <person name="Masuda S."/>
            <person name="Ishii T."/>
            <person name="Shirasu K."/>
            <person name="Hoshino A."/>
            <person name="Arita M."/>
        </authorList>
    </citation>
    <scope>NUCLEOTIDE SEQUENCE</scope>
    <source>
        <strain evidence="9">Hamamatsu line</strain>
    </source>
</reference>
<evidence type="ECO:0000256" key="5">
    <source>
        <dbReference type="ARBA" id="ARBA00022821"/>
    </source>
</evidence>
<evidence type="ECO:0000256" key="3">
    <source>
        <dbReference type="ARBA" id="ARBA00022577"/>
    </source>
</evidence>
<dbReference type="SUPFAM" id="SSF57095">
    <property type="entry name" value="Scorpion toxin-like"/>
    <property type="match status" value="1"/>
</dbReference>
<proteinExistence type="inferred from homology"/>
<dbReference type="Gene3D" id="3.30.30.10">
    <property type="entry name" value="Knottin, scorpion toxin-like"/>
    <property type="match status" value="1"/>
</dbReference>
<comment type="similarity">
    <text evidence="1">Belongs to the DEFL family.</text>
</comment>
<dbReference type="SMART" id="SM00505">
    <property type="entry name" value="Knot1"/>
    <property type="match status" value="1"/>
</dbReference>
<keyword evidence="4 7" id="KW-0732">Signal</keyword>
<evidence type="ECO:0000256" key="4">
    <source>
        <dbReference type="ARBA" id="ARBA00022729"/>
    </source>
</evidence>
<evidence type="ECO:0000259" key="8">
    <source>
        <dbReference type="SMART" id="SM00505"/>
    </source>
</evidence>
<dbReference type="Proteomes" id="UP001165190">
    <property type="component" value="Unassembled WGS sequence"/>
</dbReference>
<dbReference type="OrthoDB" id="683455at2759"/>
<dbReference type="EMBL" id="BSYR01000022">
    <property type="protein sequence ID" value="GMI87549.1"/>
    <property type="molecule type" value="Genomic_DNA"/>
</dbReference>
<dbReference type="PANTHER" id="PTHR33147:SF26">
    <property type="entry name" value="DEFENSIN-LIKE PROTEIN 7-RELATED"/>
    <property type="match status" value="1"/>
</dbReference>
<evidence type="ECO:0000256" key="1">
    <source>
        <dbReference type="ARBA" id="ARBA00006722"/>
    </source>
</evidence>
<organism evidence="9 10">
    <name type="scientific">Hibiscus trionum</name>
    <name type="common">Flower of an hour</name>
    <dbReference type="NCBI Taxonomy" id="183268"/>
    <lineage>
        <taxon>Eukaryota</taxon>
        <taxon>Viridiplantae</taxon>
        <taxon>Streptophyta</taxon>
        <taxon>Embryophyta</taxon>
        <taxon>Tracheophyta</taxon>
        <taxon>Spermatophyta</taxon>
        <taxon>Magnoliopsida</taxon>
        <taxon>eudicotyledons</taxon>
        <taxon>Gunneridae</taxon>
        <taxon>Pentapetalae</taxon>
        <taxon>rosids</taxon>
        <taxon>malvids</taxon>
        <taxon>Malvales</taxon>
        <taxon>Malvaceae</taxon>
        <taxon>Malvoideae</taxon>
        <taxon>Hibiscus</taxon>
    </lineage>
</organism>
<name>A0A9W7I1E6_HIBTR</name>
<evidence type="ECO:0000313" key="10">
    <source>
        <dbReference type="Proteomes" id="UP001165190"/>
    </source>
</evidence>
<gene>
    <name evidence="9" type="ORF">HRI_002424200</name>
</gene>
<dbReference type="Pfam" id="PF00304">
    <property type="entry name" value="Gamma-thionin"/>
    <property type="match status" value="1"/>
</dbReference>
<keyword evidence="10" id="KW-1185">Reference proteome</keyword>